<keyword evidence="2" id="KW-1133">Transmembrane helix</keyword>
<dbReference type="PANTHER" id="PTHR24305:SF78">
    <property type="entry name" value="P450, PUTATIVE (EUROFUNG)-RELATED"/>
    <property type="match status" value="1"/>
</dbReference>
<dbReference type="AlphaFoldDB" id="A0A6A6B5S5"/>
<dbReference type="InterPro" id="IPR002401">
    <property type="entry name" value="Cyt_P450_E_grp-I"/>
</dbReference>
<protein>
    <recommendedName>
        <fullName evidence="5">Cytochrome P450</fullName>
    </recommendedName>
</protein>
<evidence type="ECO:0000313" key="4">
    <source>
        <dbReference type="Proteomes" id="UP000799438"/>
    </source>
</evidence>
<evidence type="ECO:0000313" key="3">
    <source>
        <dbReference type="EMBL" id="KAF2139216.1"/>
    </source>
</evidence>
<dbReference type="GeneID" id="54296726"/>
<comment type="cofactor">
    <cofactor evidence="1">
        <name>heme</name>
        <dbReference type="ChEBI" id="CHEBI:30413"/>
    </cofactor>
</comment>
<dbReference type="RefSeq" id="XP_033394929.1">
    <property type="nucleotide sequence ID" value="XM_033539230.1"/>
</dbReference>
<evidence type="ECO:0000256" key="1">
    <source>
        <dbReference type="PIRSR" id="PIRSR602401-1"/>
    </source>
</evidence>
<sequence length="568" mass="63492">MANPSPLSLEGLKAALETDPITAAISAAGLGLIFHLTVLRNIELDNHIYTFIFSSILAVVAVAFAYIAVANFAVPAALARVALVTTGFNIGLFFSIAVYRLFFHRLRKFPGPWGAKLTRFYAVRLAAKETQYHEEIRKMHAQYGDFIRTGPREVCVVRKSAVPLIYGPQTECTKATWYIQASSDCTKVSIHMTRDFLDHKRRRKAWDRGFAIKALNTYEPRIKRIADELMNQIHSHISDGRPMDATAWSMYMSFDIMGEIGFGKDFGCVASGEEHIAIKGLHDHMNILGIMSNMPWALNVLARVPGATAGYADLFGWCSSQVHVKKKEWNAEQYPQDVMSWLIKALKEKDITAPPSEDALEEDARTFVIAGSETTATTLACILFYLAKYPSVLKKLQAQLDTAMPAGNSEWTYEKAKSVSFIDDIMNETLRIKPAVMTGVYRETPTHGLMVDETFIPGNTHVFVPMKLIQNDPRYWQQADEFIPERFGERRAEMGTDGAPFMPFNIGTYSCPGKNLAIMSLRISISNIAQLYNVSFAPGETGEAFDTGALDTFTTTLPPVMLQFTRRQ</sequence>
<dbReference type="InterPro" id="IPR001128">
    <property type="entry name" value="Cyt_P450"/>
</dbReference>
<feature type="binding site" description="axial binding residue" evidence="1">
    <location>
        <position position="511"/>
    </location>
    <ligand>
        <name>heme</name>
        <dbReference type="ChEBI" id="CHEBI:30413"/>
    </ligand>
    <ligandPart>
        <name>Fe</name>
        <dbReference type="ChEBI" id="CHEBI:18248"/>
    </ligandPart>
</feature>
<feature type="transmembrane region" description="Helical" evidence="2">
    <location>
        <begin position="48"/>
        <end position="69"/>
    </location>
</feature>
<dbReference type="GO" id="GO:0020037">
    <property type="term" value="F:heme binding"/>
    <property type="evidence" value="ECO:0007669"/>
    <property type="project" value="InterPro"/>
</dbReference>
<dbReference type="Gene3D" id="1.10.630.10">
    <property type="entry name" value="Cytochrome P450"/>
    <property type="match status" value="1"/>
</dbReference>
<organism evidence="3 4">
    <name type="scientific">Aplosporella prunicola CBS 121167</name>
    <dbReference type="NCBI Taxonomy" id="1176127"/>
    <lineage>
        <taxon>Eukaryota</taxon>
        <taxon>Fungi</taxon>
        <taxon>Dikarya</taxon>
        <taxon>Ascomycota</taxon>
        <taxon>Pezizomycotina</taxon>
        <taxon>Dothideomycetes</taxon>
        <taxon>Dothideomycetes incertae sedis</taxon>
        <taxon>Botryosphaeriales</taxon>
        <taxon>Aplosporellaceae</taxon>
        <taxon>Aplosporella</taxon>
    </lineage>
</organism>
<keyword evidence="1" id="KW-0479">Metal-binding</keyword>
<dbReference type="CDD" id="cd11061">
    <property type="entry name" value="CYP67-like"/>
    <property type="match status" value="1"/>
</dbReference>
<keyword evidence="1" id="KW-0408">Iron</keyword>
<dbReference type="Proteomes" id="UP000799438">
    <property type="component" value="Unassembled WGS sequence"/>
</dbReference>
<dbReference type="Pfam" id="PF00067">
    <property type="entry name" value="p450"/>
    <property type="match status" value="1"/>
</dbReference>
<dbReference type="InterPro" id="IPR050121">
    <property type="entry name" value="Cytochrome_P450_monoxygenase"/>
</dbReference>
<feature type="transmembrane region" description="Helical" evidence="2">
    <location>
        <begin position="20"/>
        <end position="39"/>
    </location>
</feature>
<evidence type="ECO:0008006" key="5">
    <source>
        <dbReference type="Google" id="ProtNLM"/>
    </source>
</evidence>
<dbReference type="PRINTS" id="PR00463">
    <property type="entry name" value="EP450I"/>
</dbReference>
<keyword evidence="4" id="KW-1185">Reference proteome</keyword>
<dbReference type="GO" id="GO:0016705">
    <property type="term" value="F:oxidoreductase activity, acting on paired donors, with incorporation or reduction of molecular oxygen"/>
    <property type="evidence" value="ECO:0007669"/>
    <property type="project" value="InterPro"/>
</dbReference>
<accession>A0A6A6B5S5</accession>
<evidence type="ECO:0000256" key="2">
    <source>
        <dbReference type="SAM" id="Phobius"/>
    </source>
</evidence>
<reference evidence="3" key="1">
    <citation type="journal article" date="2020" name="Stud. Mycol.">
        <title>101 Dothideomycetes genomes: a test case for predicting lifestyles and emergence of pathogens.</title>
        <authorList>
            <person name="Haridas S."/>
            <person name="Albert R."/>
            <person name="Binder M."/>
            <person name="Bloem J."/>
            <person name="Labutti K."/>
            <person name="Salamov A."/>
            <person name="Andreopoulos B."/>
            <person name="Baker S."/>
            <person name="Barry K."/>
            <person name="Bills G."/>
            <person name="Bluhm B."/>
            <person name="Cannon C."/>
            <person name="Castanera R."/>
            <person name="Culley D."/>
            <person name="Daum C."/>
            <person name="Ezra D."/>
            <person name="Gonzalez J."/>
            <person name="Henrissat B."/>
            <person name="Kuo A."/>
            <person name="Liang C."/>
            <person name="Lipzen A."/>
            <person name="Lutzoni F."/>
            <person name="Magnuson J."/>
            <person name="Mondo S."/>
            <person name="Nolan M."/>
            <person name="Ohm R."/>
            <person name="Pangilinan J."/>
            <person name="Park H.-J."/>
            <person name="Ramirez L."/>
            <person name="Alfaro M."/>
            <person name="Sun H."/>
            <person name="Tritt A."/>
            <person name="Yoshinaga Y."/>
            <person name="Zwiers L.-H."/>
            <person name="Turgeon B."/>
            <person name="Goodwin S."/>
            <person name="Spatafora J."/>
            <person name="Crous P."/>
            <person name="Grigoriev I."/>
        </authorList>
    </citation>
    <scope>NUCLEOTIDE SEQUENCE</scope>
    <source>
        <strain evidence="3">CBS 121167</strain>
    </source>
</reference>
<dbReference type="EMBL" id="ML995493">
    <property type="protein sequence ID" value="KAF2139216.1"/>
    <property type="molecule type" value="Genomic_DNA"/>
</dbReference>
<dbReference type="FunFam" id="1.10.630.10:FF:000129">
    <property type="entry name" value="Benzoate 4-monooxygenase cytochrome P450"/>
    <property type="match status" value="1"/>
</dbReference>
<keyword evidence="1" id="KW-0349">Heme</keyword>
<dbReference type="GO" id="GO:0004497">
    <property type="term" value="F:monooxygenase activity"/>
    <property type="evidence" value="ECO:0007669"/>
    <property type="project" value="InterPro"/>
</dbReference>
<dbReference type="PRINTS" id="PR00385">
    <property type="entry name" value="P450"/>
</dbReference>
<name>A0A6A6B5S5_9PEZI</name>
<dbReference type="PANTHER" id="PTHR24305">
    <property type="entry name" value="CYTOCHROME P450"/>
    <property type="match status" value="1"/>
</dbReference>
<dbReference type="GO" id="GO:0005506">
    <property type="term" value="F:iron ion binding"/>
    <property type="evidence" value="ECO:0007669"/>
    <property type="project" value="InterPro"/>
</dbReference>
<dbReference type="SUPFAM" id="SSF48264">
    <property type="entry name" value="Cytochrome P450"/>
    <property type="match status" value="1"/>
</dbReference>
<keyword evidence="2" id="KW-0472">Membrane</keyword>
<dbReference type="OrthoDB" id="6692864at2759"/>
<feature type="transmembrane region" description="Helical" evidence="2">
    <location>
        <begin position="81"/>
        <end position="102"/>
    </location>
</feature>
<dbReference type="InterPro" id="IPR036396">
    <property type="entry name" value="Cyt_P450_sf"/>
</dbReference>
<gene>
    <name evidence="3" type="ORF">K452DRAFT_275327</name>
</gene>
<keyword evidence="2" id="KW-0812">Transmembrane</keyword>
<proteinExistence type="predicted"/>